<proteinExistence type="predicted"/>
<feature type="transmembrane region" description="Helical" evidence="1">
    <location>
        <begin position="37"/>
        <end position="58"/>
    </location>
</feature>
<keyword evidence="1" id="KW-0472">Membrane</keyword>
<reference evidence="3" key="1">
    <citation type="journal article" date="2019" name="Int. J. Syst. Evol. Microbiol.">
        <title>The Global Catalogue of Microorganisms (GCM) 10K type strain sequencing project: providing services to taxonomists for standard genome sequencing and annotation.</title>
        <authorList>
            <consortium name="The Broad Institute Genomics Platform"/>
            <consortium name="The Broad Institute Genome Sequencing Center for Infectious Disease"/>
            <person name="Wu L."/>
            <person name="Ma J."/>
        </authorList>
    </citation>
    <scope>NUCLEOTIDE SEQUENCE [LARGE SCALE GENOMIC DNA]</scope>
    <source>
        <strain evidence="3">CGMCC 4.7035</strain>
    </source>
</reference>
<evidence type="ECO:0000256" key="1">
    <source>
        <dbReference type="SAM" id="Phobius"/>
    </source>
</evidence>
<keyword evidence="3" id="KW-1185">Reference proteome</keyword>
<sequence length="207" mass="21301">MSQTRPAKAERTSGGERFAAVGRAAVTWLRSLRGRTIVLAAGAAVVVAAVAVAGVLLFRHDDRPPIPDTRARHYTEVDACLLTDKKGITAGAAAEVWQGMQDASLKTHARVSYAPVTGEQSAANARPFLNGLLQRSCDVVLAVGWPEVTAAAQTAPQYGKVGFVLVGTGSGDKAGAKGGANVTRVDTGDGLRADVAGAVERAVDGRA</sequence>
<dbReference type="EMBL" id="JBHRWR010000003">
    <property type="protein sequence ID" value="MFC3572796.1"/>
    <property type="molecule type" value="Genomic_DNA"/>
</dbReference>
<evidence type="ECO:0000313" key="2">
    <source>
        <dbReference type="EMBL" id="MFC3572796.1"/>
    </source>
</evidence>
<comment type="caution">
    <text evidence="2">The sequence shown here is derived from an EMBL/GenBank/DDBJ whole genome shotgun (WGS) entry which is preliminary data.</text>
</comment>
<dbReference type="Gene3D" id="3.40.50.2300">
    <property type="match status" value="1"/>
</dbReference>
<evidence type="ECO:0008006" key="4">
    <source>
        <dbReference type="Google" id="ProtNLM"/>
    </source>
</evidence>
<gene>
    <name evidence="2" type="ORF">ACFOZ0_05785</name>
</gene>
<name>A0ABV7S938_9ACTN</name>
<keyword evidence="1" id="KW-1133">Transmembrane helix</keyword>
<protein>
    <recommendedName>
        <fullName evidence="4">BMP family ABC transporter substrate-binding protein</fullName>
    </recommendedName>
</protein>
<dbReference type="Proteomes" id="UP001595701">
    <property type="component" value="Unassembled WGS sequence"/>
</dbReference>
<accession>A0ABV7S938</accession>
<evidence type="ECO:0000313" key="3">
    <source>
        <dbReference type="Proteomes" id="UP001595701"/>
    </source>
</evidence>
<organism evidence="2 3">
    <name type="scientific">Streptomyces yaanensis</name>
    <dbReference type="NCBI Taxonomy" id="1142239"/>
    <lineage>
        <taxon>Bacteria</taxon>
        <taxon>Bacillati</taxon>
        <taxon>Actinomycetota</taxon>
        <taxon>Actinomycetes</taxon>
        <taxon>Kitasatosporales</taxon>
        <taxon>Streptomycetaceae</taxon>
        <taxon>Streptomyces</taxon>
    </lineage>
</organism>
<keyword evidence="1" id="KW-0812">Transmembrane</keyword>